<dbReference type="Pfam" id="PF16147">
    <property type="entry name" value="DUF4855"/>
    <property type="match status" value="1"/>
</dbReference>
<gene>
    <name evidence="1" type="ORF">GNF83_21120</name>
</gene>
<protein>
    <submittedName>
        <fullName evidence="1">DUF4855 domain-containing protein</fullName>
    </submittedName>
</protein>
<comment type="caution">
    <text evidence="1">The sequence shown here is derived from an EMBL/GenBank/DDBJ whole genome shotgun (WGS) entry which is preliminary data.</text>
</comment>
<feature type="non-terminal residue" evidence="1">
    <location>
        <position position="1"/>
    </location>
</feature>
<dbReference type="AlphaFoldDB" id="A0AAW9KLP4"/>
<proteinExistence type="predicted"/>
<dbReference type="Proteomes" id="UP001288944">
    <property type="component" value="Unassembled WGS sequence"/>
</dbReference>
<dbReference type="EMBL" id="WNUR01001400">
    <property type="protein sequence ID" value="MDZ7543619.1"/>
    <property type="molecule type" value="Genomic_DNA"/>
</dbReference>
<dbReference type="InterPro" id="IPR032329">
    <property type="entry name" value="DUF4855"/>
</dbReference>
<evidence type="ECO:0000313" key="2">
    <source>
        <dbReference type="Proteomes" id="UP001288944"/>
    </source>
</evidence>
<evidence type="ECO:0000313" key="1">
    <source>
        <dbReference type="EMBL" id="MDZ7543619.1"/>
    </source>
</evidence>
<name>A0AAW9KLP4_CLOPF</name>
<accession>A0AAW9KLP4</accession>
<reference evidence="1" key="1">
    <citation type="submission" date="2019-11" db="EMBL/GenBank/DDBJ databases">
        <title>Characterization of Clostridium perfringens isolates from swine manure treated agricultural soils.</title>
        <authorList>
            <person name="Wushke S.T."/>
        </authorList>
    </citation>
    <scope>NUCLEOTIDE SEQUENCE</scope>
    <source>
        <strain evidence="1">X62</strain>
    </source>
</reference>
<organism evidence="1 2">
    <name type="scientific">Clostridium perfringens</name>
    <dbReference type="NCBI Taxonomy" id="1502"/>
    <lineage>
        <taxon>Bacteria</taxon>
        <taxon>Bacillati</taxon>
        <taxon>Bacillota</taxon>
        <taxon>Clostridia</taxon>
        <taxon>Eubacteriales</taxon>
        <taxon>Clostridiaceae</taxon>
        <taxon>Clostridium</taxon>
    </lineage>
</organism>
<sequence length="70" mass="8431">MNEDPAYRRRYIEYLNGGVKYGYMTNTFRGYYQGNTSLLDSARSAKPEHRVLYDWTYQFIKGTYEIQKLE</sequence>